<keyword evidence="3" id="KW-1185">Reference proteome</keyword>
<sequence>SAATNLVSPHQPQAQAAQATKGGVLSRWGPQLSHQGTPPLSQVQGQSQDQALPVASGVATISEAVHATTEGWVTVKPRSTSPPRPDPLVVPSCTGDVRVSSHHSVESLVAHSSAGEARNPSPGRNNLLDANLDNIAMAGNTARAPSLDVSAKSGVRTRN</sequence>
<dbReference type="AlphaFoldDB" id="A0A8T2ZKR1"/>
<dbReference type="Proteomes" id="UP000807159">
    <property type="component" value="Chromosome 1"/>
</dbReference>
<reference evidence="2" key="1">
    <citation type="journal article" date="2021" name="J. Hered.">
        <title>Genome Assembly of Salicaceae Populus deltoides (Eastern Cottonwood) I-69 Based on Nanopore Sequencing and Hi-C Technologies.</title>
        <authorList>
            <person name="Bai S."/>
            <person name="Wu H."/>
            <person name="Zhang J."/>
            <person name="Pan Z."/>
            <person name="Zhao W."/>
            <person name="Li Z."/>
            <person name="Tong C."/>
        </authorList>
    </citation>
    <scope>NUCLEOTIDE SEQUENCE</scope>
    <source>
        <tissue evidence="2">Leaf</tissue>
    </source>
</reference>
<feature type="region of interest" description="Disordered" evidence="1">
    <location>
        <begin position="1"/>
        <end position="49"/>
    </location>
</feature>
<gene>
    <name evidence="2" type="ORF">H0E87_000083</name>
</gene>
<protein>
    <submittedName>
        <fullName evidence="2">Uncharacterized protein</fullName>
    </submittedName>
</protein>
<name>A0A8T2ZKR1_POPDE</name>
<feature type="region of interest" description="Disordered" evidence="1">
    <location>
        <begin position="103"/>
        <end position="125"/>
    </location>
</feature>
<organism evidence="2 3">
    <name type="scientific">Populus deltoides</name>
    <name type="common">Eastern poplar</name>
    <name type="synonym">Eastern cottonwood</name>
    <dbReference type="NCBI Taxonomy" id="3696"/>
    <lineage>
        <taxon>Eukaryota</taxon>
        <taxon>Viridiplantae</taxon>
        <taxon>Streptophyta</taxon>
        <taxon>Embryophyta</taxon>
        <taxon>Tracheophyta</taxon>
        <taxon>Spermatophyta</taxon>
        <taxon>Magnoliopsida</taxon>
        <taxon>eudicotyledons</taxon>
        <taxon>Gunneridae</taxon>
        <taxon>Pentapetalae</taxon>
        <taxon>rosids</taxon>
        <taxon>fabids</taxon>
        <taxon>Malpighiales</taxon>
        <taxon>Salicaceae</taxon>
        <taxon>Saliceae</taxon>
        <taxon>Populus</taxon>
    </lineage>
</organism>
<evidence type="ECO:0000256" key="1">
    <source>
        <dbReference type="SAM" id="MobiDB-lite"/>
    </source>
</evidence>
<feature type="compositionally biased region" description="Polar residues" evidence="1">
    <location>
        <begin position="32"/>
        <end position="49"/>
    </location>
</feature>
<accession>A0A8T2ZKR1</accession>
<proteinExistence type="predicted"/>
<dbReference type="EMBL" id="JACEGQ020000001">
    <property type="protein sequence ID" value="KAH8518123.1"/>
    <property type="molecule type" value="Genomic_DNA"/>
</dbReference>
<evidence type="ECO:0000313" key="2">
    <source>
        <dbReference type="EMBL" id="KAH8518123.1"/>
    </source>
</evidence>
<feature type="non-terminal residue" evidence="2">
    <location>
        <position position="1"/>
    </location>
</feature>
<feature type="compositionally biased region" description="Polar residues" evidence="1">
    <location>
        <begin position="1"/>
        <end position="10"/>
    </location>
</feature>
<evidence type="ECO:0000313" key="3">
    <source>
        <dbReference type="Proteomes" id="UP000807159"/>
    </source>
</evidence>
<comment type="caution">
    <text evidence="2">The sequence shown here is derived from an EMBL/GenBank/DDBJ whole genome shotgun (WGS) entry which is preliminary data.</text>
</comment>